<comment type="caution">
    <text evidence="3">The sequence shown here is derived from an EMBL/GenBank/DDBJ whole genome shotgun (WGS) entry which is preliminary data.</text>
</comment>
<evidence type="ECO:0000313" key="3">
    <source>
        <dbReference type="EMBL" id="EMB14761.1"/>
    </source>
</evidence>
<dbReference type="PATRIC" id="fig|1263867.3.peg.4899"/>
<feature type="compositionally biased region" description="Pro residues" evidence="1">
    <location>
        <begin position="96"/>
        <end position="106"/>
    </location>
</feature>
<organism evidence="3 4">
    <name type="scientific">Rhodopirellula europaea 6C</name>
    <dbReference type="NCBI Taxonomy" id="1263867"/>
    <lineage>
        <taxon>Bacteria</taxon>
        <taxon>Pseudomonadati</taxon>
        <taxon>Planctomycetota</taxon>
        <taxon>Planctomycetia</taxon>
        <taxon>Pirellulales</taxon>
        <taxon>Pirellulaceae</taxon>
        <taxon>Rhodopirellula</taxon>
    </lineage>
</organism>
<feature type="compositionally biased region" description="Low complexity" evidence="1">
    <location>
        <begin position="146"/>
        <end position="156"/>
    </location>
</feature>
<evidence type="ECO:0000256" key="1">
    <source>
        <dbReference type="SAM" id="MobiDB-lite"/>
    </source>
</evidence>
<feature type="compositionally biased region" description="Low complexity" evidence="1">
    <location>
        <begin position="115"/>
        <end position="132"/>
    </location>
</feature>
<dbReference type="Proteomes" id="UP000011529">
    <property type="component" value="Unassembled WGS sequence"/>
</dbReference>
<feature type="chain" id="PRO_5004020305" evidence="2">
    <location>
        <begin position="24"/>
        <end position="679"/>
    </location>
</feature>
<dbReference type="RefSeq" id="WP_008660100.1">
    <property type="nucleotide sequence ID" value="NZ_ANMO01000211.1"/>
</dbReference>
<keyword evidence="2" id="KW-0732">Signal</keyword>
<gene>
    <name evidence="3" type="ORF">RE6C_04568</name>
</gene>
<evidence type="ECO:0000256" key="2">
    <source>
        <dbReference type="SAM" id="SignalP"/>
    </source>
</evidence>
<protein>
    <submittedName>
        <fullName evidence="3">Signal peptide protein</fullName>
    </submittedName>
</protein>
<reference evidence="3" key="2">
    <citation type="journal article" date="2013" name="Mar. Genomics">
        <title>Expression of sulfatases in Rhodopirellula baltica and the diversity of sulfatases in the genus Rhodopirellula.</title>
        <authorList>
            <person name="Wegner C.E."/>
            <person name="Richter-Heitmann T."/>
            <person name="Klindworth A."/>
            <person name="Klockow C."/>
            <person name="Richter M."/>
            <person name="Achstetter T."/>
            <person name="Glockner F.O."/>
            <person name="Harder J."/>
        </authorList>
    </citation>
    <scope>NUCLEOTIDE SEQUENCE [LARGE SCALE GENOMIC DNA]</scope>
    <source>
        <strain evidence="3">6C</strain>
    </source>
</reference>
<proteinExistence type="predicted"/>
<sequence>MKFNVLRAVAATLSMGVCTIASAQYGPGQYGGQPYAGPTSQLGVPQTQAVQTFGGGNYQQPNAGGYQAPAKWNNFGNQNNGPQLFQPASTGYDNQLPPPESIPTPAPSYGEQLSAPMQQQAAPAQPAPSYAAPAPPATVHQHSSHQHSAAPAQHYSAPVEYSSAPAGDCQTCAQPSPYIQAASQPWEGASYAAQSCGMPSAAPVRAPLFPWFGSFDLLFFNMDTNGKDRNIVSRYDNADPTRPYLPLMGIGSIEPDSSLGYSLSFGRYIGCGQYGLGVTYFNWNPDSEMYNSPVYTAEDSIPDGGGGGALRASGMPQYNGAVMNYLYDNGGGTYNGLDIDGSGAYVDTGADYASVYDIIDGRAGQGALNGADGTAGTADDDLNAAPGGAGTSSYAEATQFRARRDVDVQGLEVNLFSFGLMGAQRASAASCGTGMGMGHRLKSFMGMGGYGGVGGYGGANYGGYGSCNTGACPPQQFAPCGPRYGFGGAAGPLVRPCNGKVQVVTSHGLRWFQFKDSVDYAYDVDGRAGYTMNDIYDTTSTENDLFGYQFGSQLIYCLGSRVNLNVGGKFGVYGNQAEFRHRLGTQDTAASLAAMPDQMIDYNTSDTVLSTLGEFDLGLGVRVSNCWTVRGGYRVLGATGLAIADNYSRDYSSVASASALHADSSLLLHGAYVGANFNW</sequence>
<feature type="signal peptide" evidence="2">
    <location>
        <begin position="1"/>
        <end position="23"/>
    </location>
</feature>
<dbReference type="AlphaFoldDB" id="M2A4Q1"/>
<evidence type="ECO:0000313" key="4">
    <source>
        <dbReference type="Proteomes" id="UP000011529"/>
    </source>
</evidence>
<dbReference type="EMBL" id="ANMO01000211">
    <property type="protein sequence ID" value="EMB14761.1"/>
    <property type="molecule type" value="Genomic_DNA"/>
</dbReference>
<accession>M2A4Q1</accession>
<feature type="compositionally biased region" description="Polar residues" evidence="1">
    <location>
        <begin position="74"/>
        <end position="93"/>
    </location>
</feature>
<feature type="region of interest" description="Disordered" evidence="1">
    <location>
        <begin position="74"/>
        <end position="156"/>
    </location>
</feature>
<name>M2A4Q1_9BACT</name>
<reference evidence="3" key="1">
    <citation type="submission" date="2012-11" db="EMBL/GenBank/DDBJ databases">
        <title>Permanent draft genomes of Rhodopirellula europaea strain SH398 and 6C.</title>
        <authorList>
            <person name="Richter M."/>
            <person name="Richter-Heitmann T."/>
            <person name="Frank C."/>
            <person name="Harder J."/>
            <person name="Glockner F.O."/>
        </authorList>
    </citation>
    <scope>NUCLEOTIDE SEQUENCE</scope>
    <source>
        <strain evidence="3">6C</strain>
    </source>
</reference>
<keyword evidence="4" id="KW-1185">Reference proteome</keyword>